<dbReference type="EMBL" id="KN563020">
    <property type="protein sequence ID" value="KHJ85666.1"/>
    <property type="molecule type" value="Genomic_DNA"/>
</dbReference>
<protein>
    <submittedName>
        <fullName evidence="1">Uncharacterized protein</fullName>
    </submittedName>
</protein>
<proteinExistence type="predicted"/>
<organism evidence="1 2">
    <name type="scientific">Oesophagostomum dentatum</name>
    <name type="common">Nodular worm</name>
    <dbReference type="NCBI Taxonomy" id="61180"/>
    <lineage>
        <taxon>Eukaryota</taxon>
        <taxon>Metazoa</taxon>
        <taxon>Ecdysozoa</taxon>
        <taxon>Nematoda</taxon>
        <taxon>Chromadorea</taxon>
        <taxon>Rhabditida</taxon>
        <taxon>Rhabditina</taxon>
        <taxon>Rhabditomorpha</taxon>
        <taxon>Strongyloidea</taxon>
        <taxon>Strongylidae</taxon>
        <taxon>Oesophagostomum</taxon>
    </lineage>
</organism>
<dbReference type="AlphaFoldDB" id="A0A0B1SP81"/>
<dbReference type="Proteomes" id="UP000053660">
    <property type="component" value="Unassembled WGS sequence"/>
</dbReference>
<evidence type="ECO:0000313" key="1">
    <source>
        <dbReference type="EMBL" id="KHJ85666.1"/>
    </source>
</evidence>
<keyword evidence="2" id="KW-1185">Reference proteome</keyword>
<gene>
    <name evidence="1" type="ORF">OESDEN_14603</name>
</gene>
<sequence length="121" mass="14092">MGVAKGICLEQTVDLKHGSKSEMESALRRKNKGNLSSKSADFYRLLLTEARVVIVLLGEKNWIELMKALRTELVIAGRFIFFSPQDARWTSSKQFLEQWPQFDQLLLTVRTEYFRIPYLNH</sequence>
<evidence type="ECO:0000313" key="2">
    <source>
        <dbReference type="Proteomes" id="UP000053660"/>
    </source>
</evidence>
<accession>A0A0B1SP81</accession>
<name>A0A0B1SP81_OESDE</name>
<reference evidence="1 2" key="1">
    <citation type="submission" date="2014-03" db="EMBL/GenBank/DDBJ databases">
        <title>Draft genome of the hookworm Oesophagostomum dentatum.</title>
        <authorList>
            <person name="Mitreva M."/>
        </authorList>
    </citation>
    <scope>NUCLEOTIDE SEQUENCE [LARGE SCALE GENOMIC DNA]</scope>
    <source>
        <strain evidence="1 2">OD-Hann</strain>
    </source>
</reference>